<dbReference type="EMBL" id="FOWQ01000001">
    <property type="protein sequence ID" value="SFO76026.1"/>
    <property type="molecule type" value="Genomic_DNA"/>
</dbReference>
<comment type="similarity">
    <text evidence="1">Belongs to the CdaR family.</text>
</comment>
<evidence type="ECO:0000256" key="1">
    <source>
        <dbReference type="ARBA" id="ARBA00006754"/>
    </source>
</evidence>
<organism evidence="4 5">
    <name type="scientific">Geodermatophilus dictyosporus</name>
    <dbReference type="NCBI Taxonomy" id="1523247"/>
    <lineage>
        <taxon>Bacteria</taxon>
        <taxon>Bacillati</taxon>
        <taxon>Actinomycetota</taxon>
        <taxon>Actinomycetes</taxon>
        <taxon>Geodermatophilales</taxon>
        <taxon>Geodermatophilaceae</taxon>
        <taxon>Geodermatophilus</taxon>
    </lineage>
</organism>
<dbReference type="PANTHER" id="PTHR33744:SF1">
    <property type="entry name" value="DNA-BINDING TRANSCRIPTIONAL ACTIVATOR ADER"/>
    <property type="match status" value="1"/>
</dbReference>
<sequence>MTTVVQRTAPPDAERALAELSEAVAARLGVPAALLDGYPEALLAVARTGRRLSLEEQASCRRLGEQAVGMGVGLPTMVDLHMQASRRLWSRLPELLGASRGRAVRGGELLGIGEAVWRAADAALGAVTAGYLEAQQSVVRQEEEEWREFVDDLLTGRSGVAASIERGEHFGLQLAAGRHVVVVVECDRAVNAGSGIRRIVEDAARTHLGNRGLLVAAKEGRVVCVAARSPESGSTEHLGTQVAQLAGPLTARTVGGRGWRVGVGRPHAGPLGVQRSYQEALGALDTAARLALPQRVVHAADLLVYRVLGRDETALAELVGAVLGPLTHARGGAEPLIETLDAYFAAGGNATEAARRLHLSVRAVTYRLQRVQELTGYAAGDPSDRLSLLVAVTGARLLDWPRRALVTG</sequence>
<feature type="domain" description="PucR C-terminal helix-turn-helix" evidence="2">
    <location>
        <begin position="336"/>
        <end position="392"/>
    </location>
</feature>
<evidence type="ECO:0000313" key="5">
    <source>
        <dbReference type="Proteomes" id="UP000198857"/>
    </source>
</evidence>
<protein>
    <submittedName>
        <fullName evidence="4">PucR C-terminal helix-turn-helix domain-containing protein</fullName>
    </submittedName>
</protein>
<dbReference type="STRING" id="1523247.SAMN05660464_1023"/>
<dbReference type="AlphaFoldDB" id="A0A1I5JUM0"/>
<gene>
    <name evidence="4" type="ORF">SAMN05660464_1023</name>
</gene>
<dbReference type="InterPro" id="IPR041522">
    <property type="entry name" value="CdaR_GGDEF"/>
</dbReference>
<dbReference type="Pfam" id="PF13556">
    <property type="entry name" value="HTH_30"/>
    <property type="match status" value="1"/>
</dbReference>
<dbReference type="RefSeq" id="WP_091107354.1">
    <property type="nucleotide sequence ID" value="NZ_FOWQ01000001.1"/>
</dbReference>
<proteinExistence type="inferred from homology"/>
<dbReference type="InterPro" id="IPR042070">
    <property type="entry name" value="PucR_C-HTH_sf"/>
</dbReference>
<reference evidence="5" key="1">
    <citation type="submission" date="2016-10" db="EMBL/GenBank/DDBJ databases">
        <authorList>
            <person name="Varghese N."/>
            <person name="Submissions S."/>
        </authorList>
    </citation>
    <scope>NUCLEOTIDE SEQUENCE [LARGE SCALE GENOMIC DNA]</scope>
    <source>
        <strain evidence="5">DSM 44208</strain>
    </source>
</reference>
<dbReference type="InterPro" id="IPR051448">
    <property type="entry name" value="CdaR-like_regulators"/>
</dbReference>
<accession>A0A1I5JUM0</accession>
<dbReference type="PANTHER" id="PTHR33744">
    <property type="entry name" value="CARBOHYDRATE DIACID REGULATOR"/>
    <property type="match status" value="1"/>
</dbReference>
<evidence type="ECO:0000313" key="4">
    <source>
        <dbReference type="EMBL" id="SFO76026.1"/>
    </source>
</evidence>
<dbReference type="Proteomes" id="UP000198857">
    <property type="component" value="Unassembled WGS sequence"/>
</dbReference>
<feature type="domain" description="CdaR GGDEF-like" evidence="3">
    <location>
        <begin position="156"/>
        <end position="285"/>
    </location>
</feature>
<name>A0A1I5JUM0_9ACTN</name>
<keyword evidence="5" id="KW-1185">Reference proteome</keyword>
<dbReference type="Gene3D" id="1.10.10.2840">
    <property type="entry name" value="PucR C-terminal helix-turn-helix domain"/>
    <property type="match status" value="1"/>
</dbReference>
<dbReference type="InterPro" id="IPR025736">
    <property type="entry name" value="PucR_C-HTH_dom"/>
</dbReference>
<dbReference type="Pfam" id="PF17853">
    <property type="entry name" value="GGDEF_2"/>
    <property type="match status" value="1"/>
</dbReference>
<evidence type="ECO:0000259" key="2">
    <source>
        <dbReference type="Pfam" id="PF13556"/>
    </source>
</evidence>
<dbReference type="OrthoDB" id="5241664at2"/>
<evidence type="ECO:0000259" key="3">
    <source>
        <dbReference type="Pfam" id="PF17853"/>
    </source>
</evidence>